<dbReference type="InterPro" id="IPR035892">
    <property type="entry name" value="C2_domain_sf"/>
</dbReference>
<comment type="similarity">
    <text evidence="3 11">Belongs to the phospholipase D family. C2-PLD subfamily.</text>
</comment>
<evidence type="ECO:0000256" key="8">
    <source>
        <dbReference type="ARBA" id="ARBA00022837"/>
    </source>
</evidence>
<keyword evidence="8 11" id="KW-0106">Calcium</keyword>
<dbReference type="GO" id="GO:0005886">
    <property type="term" value="C:plasma membrane"/>
    <property type="evidence" value="ECO:0007669"/>
    <property type="project" value="TreeGrafter"/>
</dbReference>
<dbReference type="Pfam" id="PF00168">
    <property type="entry name" value="C2"/>
    <property type="match status" value="1"/>
</dbReference>
<dbReference type="PANTHER" id="PTHR18896">
    <property type="entry name" value="PHOSPHOLIPASE D"/>
    <property type="match status" value="1"/>
</dbReference>
<dbReference type="PANTHER" id="PTHR18896:SF60">
    <property type="entry name" value="PHOSPHOLIPASE D"/>
    <property type="match status" value="1"/>
</dbReference>
<dbReference type="Proteomes" id="UP001327560">
    <property type="component" value="Chromosome 9"/>
</dbReference>
<dbReference type="EMBL" id="CP136898">
    <property type="protein sequence ID" value="WOL18602.1"/>
    <property type="molecule type" value="Genomic_DNA"/>
</dbReference>
<sequence>MGSQDTVFLHGDLHLSVHAARRLPNMDLFSEYFRRCFAPCTPVLPSRDADRERHAHRRRRRRHKKITTSDPYVTASIAGATIARTRVISNSQDPTWNERFRVPLAHRADALVLQVKDNDAFGAQLIGTVSIPASRIVAGDMIDEWFPVIAARRRLPTHDTVLRVSLQYTPVEETVEYQRGIAGDPEKGGVRDAYFPVRKMCSVKLYQDAHCKDGELPEIKLEEGAVFEHGKCWEDICHAILEAHHLIYIVGWSIYHRVKLVREPTREVPYASLLTLGELLKYKSEEGVRVCMLVWDDKTSHNKFCIEIGGVMQTHDEETRKFFRYSSVMCALSPRYASSKLSIFKQQVVGTLFTHHQKCVLVDTQASGNNRKITAFIGGLDLCDGRYDTPEHRLFKNFDSVFSDDFHNPTLSGYPEVETKGPRQPWHDLHCRIDGPAAYDVLKNFEQRWRKATKWREFGLHIKKRVSHWHDDALIKIERISWIISPSPTVPNDDPSLWVSSADNLIPMELALKIVRKIKANERFAVYVVIPMWPEGVPTTNSVQEILYWQSQTIQMMYETVAKELQSANLEDVHPQDYLNFYCLGNREELPNDNLQSNGDSSGNSPAVLAQKFRRFMIYVHAKGMIVDDEYVILGSANINQRSMDGTRDTEIAMGAYQPRHTWAEKKRHPRGQIYGYRMSLWGEHMGSLDDQFEEPKSLECVRLVNRIAEENWSRFTAEEVTPLRGHLLKYPIKVEADGKVGPLPNQECFPDVGGKILGAPTNLPDTLTT</sequence>
<evidence type="ECO:0000256" key="4">
    <source>
        <dbReference type="ARBA" id="ARBA00012027"/>
    </source>
</evidence>
<dbReference type="SMART" id="SM00239">
    <property type="entry name" value="C2"/>
    <property type="match status" value="1"/>
</dbReference>
<evidence type="ECO:0000259" key="13">
    <source>
        <dbReference type="PROSITE" id="PS50035"/>
    </source>
</evidence>
<organism evidence="14 15">
    <name type="scientific">Canna indica</name>
    <name type="common">Indian-shot</name>
    <dbReference type="NCBI Taxonomy" id="4628"/>
    <lineage>
        <taxon>Eukaryota</taxon>
        <taxon>Viridiplantae</taxon>
        <taxon>Streptophyta</taxon>
        <taxon>Embryophyta</taxon>
        <taxon>Tracheophyta</taxon>
        <taxon>Spermatophyta</taxon>
        <taxon>Magnoliopsida</taxon>
        <taxon>Liliopsida</taxon>
        <taxon>Zingiberales</taxon>
        <taxon>Cannaceae</taxon>
        <taxon>Canna</taxon>
    </lineage>
</organism>
<dbReference type="InterPro" id="IPR000008">
    <property type="entry name" value="C2_dom"/>
</dbReference>
<evidence type="ECO:0000256" key="9">
    <source>
        <dbReference type="ARBA" id="ARBA00022963"/>
    </source>
</evidence>
<comment type="catalytic activity">
    <reaction evidence="1 11">
        <text>a 1,2-diacyl-sn-glycero-3-phosphocholine + H2O = a 1,2-diacyl-sn-glycero-3-phosphate + choline + H(+)</text>
        <dbReference type="Rhea" id="RHEA:14445"/>
        <dbReference type="ChEBI" id="CHEBI:15354"/>
        <dbReference type="ChEBI" id="CHEBI:15377"/>
        <dbReference type="ChEBI" id="CHEBI:15378"/>
        <dbReference type="ChEBI" id="CHEBI:57643"/>
        <dbReference type="ChEBI" id="CHEBI:58608"/>
        <dbReference type="EC" id="3.1.4.4"/>
    </reaction>
</comment>
<dbReference type="GO" id="GO:0046470">
    <property type="term" value="P:phosphatidylcholine metabolic process"/>
    <property type="evidence" value="ECO:0007669"/>
    <property type="project" value="InterPro"/>
</dbReference>
<dbReference type="InterPro" id="IPR001736">
    <property type="entry name" value="PLipase_D/transphosphatidylase"/>
</dbReference>
<keyword evidence="6" id="KW-0677">Repeat</keyword>
<accession>A0AAQ3L7R8</accession>
<dbReference type="SMART" id="SM00155">
    <property type="entry name" value="PLDc"/>
    <property type="match status" value="2"/>
</dbReference>
<evidence type="ECO:0000256" key="3">
    <source>
        <dbReference type="ARBA" id="ARBA00010683"/>
    </source>
</evidence>
<dbReference type="FunFam" id="3.30.870.10:FF:000025">
    <property type="entry name" value="Phospholipase D delta"/>
    <property type="match status" value="1"/>
</dbReference>
<dbReference type="PROSITE" id="PS50035">
    <property type="entry name" value="PLD"/>
    <property type="match status" value="2"/>
</dbReference>
<evidence type="ECO:0000256" key="11">
    <source>
        <dbReference type="PIRNR" id="PIRNR036470"/>
    </source>
</evidence>
<dbReference type="EC" id="3.1.4.4" evidence="4 11"/>
<dbReference type="PIRSF" id="PIRSF036470">
    <property type="entry name" value="PLD_plant"/>
    <property type="match status" value="1"/>
</dbReference>
<keyword evidence="5" id="KW-0479">Metal-binding</keyword>
<comment type="function">
    <text evidence="11">Hydrolyzes glycerol-phospholipids at the terminal phosphodiesteric bond.</text>
</comment>
<name>A0AAQ3L7R8_9LILI</name>
<comment type="cofactor">
    <cofactor evidence="2 11">
        <name>Ca(2+)</name>
        <dbReference type="ChEBI" id="CHEBI:29108"/>
    </cofactor>
</comment>
<evidence type="ECO:0000256" key="1">
    <source>
        <dbReference type="ARBA" id="ARBA00000798"/>
    </source>
</evidence>
<evidence type="ECO:0000259" key="12">
    <source>
        <dbReference type="PROSITE" id="PS50004"/>
    </source>
</evidence>
<dbReference type="SUPFAM" id="SSF56024">
    <property type="entry name" value="Phospholipase D/nuclease"/>
    <property type="match status" value="2"/>
</dbReference>
<keyword evidence="9 11" id="KW-0442">Lipid degradation</keyword>
<feature type="domain" description="PLD phosphodiesterase" evidence="13">
    <location>
        <begin position="616"/>
        <end position="643"/>
    </location>
</feature>
<dbReference type="SUPFAM" id="SSF49562">
    <property type="entry name" value="C2 domain (Calcium/lipid-binding domain, CaLB)"/>
    <property type="match status" value="1"/>
</dbReference>
<keyword evidence="7 11" id="KW-0378">Hydrolase</keyword>
<dbReference type="InterPro" id="IPR011402">
    <property type="entry name" value="PLipase_D_pln"/>
</dbReference>
<dbReference type="InterPro" id="IPR015679">
    <property type="entry name" value="PLipase_D_fam"/>
</dbReference>
<evidence type="ECO:0000313" key="14">
    <source>
        <dbReference type="EMBL" id="WOL18602.1"/>
    </source>
</evidence>
<dbReference type="PROSITE" id="PS50004">
    <property type="entry name" value="C2"/>
    <property type="match status" value="1"/>
</dbReference>
<evidence type="ECO:0000256" key="10">
    <source>
        <dbReference type="ARBA" id="ARBA00023098"/>
    </source>
</evidence>
<dbReference type="GO" id="GO:0005509">
    <property type="term" value="F:calcium ion binding"/>
    <property type="evidence" value="ECO:0007669"/>
    <property type="project" value="InterPro"/>
</dbReference>
<dbReference type="InterPro" id="IPR024632">
    <property type="entry name" value="PLipase_D_C"/>
</dbReference>
<gene>
    <name evidence="14" type="ORF">Cni_G27399</name>
</gene>
<dbReference type="AlphaFoldDB" id="A0AAQ3L7R8"/>
<keyword evidence="15" id="KW-1185">Reference proteome</keyword>
<feature type="domain" description="C2" evidence="12">
    <location>
        <begin position="1"/>
        <end position="146"/>
    </location>
</feature>
<evidence type="ECO:0000256" key="7">
    <source>
        <dbReference type="ARBA" id="ARBA00022801"/>
    </source>
</evidence>
<dbReference type="GO" id="GO:0004630">
    <property type="term" value="F:phospholipase D activity"/>
    <property type="evidence" value="ECO:0007669"/>
    <property type="project" value="UniProtKB-EC"/>
</dbReference>
<reference evidence="14 15" key="1">
    <citation type="submission" date="2023-10" db="EMBL/GenBank/DDBJ databases">
        <title>Chromosome-scale genome assembly provides insights into flower coloration mechanisms of Canna indica.</title>
        <authorList>
            <person name="Li C."/>
        </authorList>
    </citation>
    <scope>NUCLEOTIDE SEQUENCE [LARGE SCALE GENOMIC DNA]</scope>
    <source>
        <tissue evidence="14">Flower</tissue>
    </source>
</reference>
<dbReference type="Gene3D" id="3.30.870.10">
    <property type="entry name" value="Endonuclease Chain A"/>
    <property type="match status" value="2"/>
</dbReference>
<evidence type="ECO:0000256" key="5">
    <source>
        <dbReference type="ARBA" id="ARBA00022723"/>
    </source>
</evidence>
<evidence type="ECO:0000256" key="6">
    <source>
        <dbReference type="ARBA" id="ARBA00022737"/>
    </source>
</evidence>
<protein>
    <recommendedName>
        <fullName evidence="4 11">Phospholipase D</fullName>
        <ecNumber evidence="4 11">3.1.4.4</ecNumber>
    </recommendedName>
</protein>
<dbReference type="GO" id="GO:0009395">
    <property type="term" value="P:phospholipid catabolic process"/>
    <property type="evidence" value="ECO:0007669"/>
    <property type="project" value="TreeGrafter"/>
</dbReference>
<proteinExistence type="inferred from homology"/>
<dbReference type="Gene3D" id="2.60.40.150">
    <property type="entry name" value="C2 domain"/>
    <property type="match status" value="1"/>
</dbReference>
<evidence type="ECO:0000313" key="15">
    <source>
        <dbReference type="Proteomes" id="UP001327560"/>
    </source>
</evidence>
<dbReference type="Pfam" id="PF12357">
    <property type="entry name" value="PLD_C"/>
    <property type="match status" value="1"/>
</dbReference>
<evidence type="ECO:0000256" key="2">
    <source>
        <dbReference type="ARBA" id="ARBA00001913"/>
    </source>
</evidence>
<keyword evidence="10" id="KW-0443">Lipid metabolism</keyword>
<dbReference type="Pfam" id="PF00614">
    <property type="entry name" value="PLDc"/>
    <property type="match status" value="1"/>
</dbReference>
<feature type="domain" description="PLD phosphodiesterase" evidence="13">
    <location>
        <begin position="351"/>
        <end position="386"/>
    </location>
</feature>
<dbReference type="CDD" id="cd04015">
    <property type="entry name" value="C2_plant_PLD"/>
    <property type="match status" value="1"/>
</dbReference>